<gene>
    <name evidence="2" type="ORF">DFP88_11119</name>
</gene>
<protein>
    <recommendedName>
        <fullName evidence="1">DUF6950 domain-containing protein</fullName>
    </recommendedName>
</protein>
<proteinExistence type="predicted"/>
<dbReference type="RefSeq" id="WP_110815701.1">
    <property type="nucleotide sequence ID" value="NZ_QJTE01000011.1"/>
</dbReference>
<accession>A0A318SRR5</accession>
<evidence type="ECO:0000313" key="3">
    <source>
        <dbReference type="Proteomes" id="UP000248311"/>
    </source>
</evidence>
<dbReference type="EMBL" id="QJTE01000011">
    <property type="protein sequence ID" value="PYE80809.1"/>
    <property type="molecule type" value="Genomic_DNA"/>
</dbReference>
<dbReference type="InterPro" id="IPR053802">
    <property type="entry name" value="DUF6950"/>
</dbReference>
<organism evidence="2 3">
    <name type="scientific">Pseudoroseicyclus aestuarii</name>
    <dbReference type="NCBI Taxonomy" id="1795041"/>
    <lineage>
        <taxon>Bacteria</taxon>
        <taxon>Pseudomonadati</taxon>
        <taxon>Pseudomonadota</taxon>
        <taxon>Alphaproteobacteria</taxon>
        <taxon>Rhodobacterales</taxon>
        <taxon>Paracoccaceae</taxon>
        <taxon>Pseudoroseicyclus</taxon>
    </lineage>
</organism>
<name>A0A318SRR5_9RHOB</name>
<feature type="domain" description="DUF6950" evidence="1">
    <location>
        <begin position="2"/>
        <end position="130"/>
    </location>
</feature>
<reference evidence="2 3" key="1">
    <citation type="submission" date="2018-06" db="EMBL/GenBank/DDBJ databases">
        <title>Genomic Encyclopedia of Type Strains, Phase III (KMG-III): the genomes of soil and plant-associated and newly described type strains.</title>
        <authorList>
            <person name="Whitman W."/>
        </authorList>
    </citation>
    <scope>NUCLEOTIDE SEQUENCE [LARGE SCALE GENOMIC DNA]</scope>
    <source>
        <strain evidence="2 3">CECT 9025</strain>
    </source>
</reference>
<keyword evidence="3" id="KW-1185">Reference proteome</keyword>
<sequence length="130" mass="14067">MERLTDWRPRLAAMIEDARQRPFAYGRWDCALFAAAAIEAMTGTDLARGFRGYRSRAAGLRAARAKGFEDHVGRFADVLPEIAPVVAGAGDLAVLENTALGIVQGRLIYVPGADGLAMADRATMTRAFRV</sequence>
<dbReference type="AlphaFoldDB" id="A0A318SRR5"/>
<dbReference type="OrthoDB" id="6586924at2"/>
<dbReference type="Pfam" id="PF22262">
    <property type="entry name" value="DUF6950"/>
    <property type="match status" value="1"/>
</dbReference>
<evidence type="ECO:0000259" key="1">
    <source>
        <dbReference type="Pfam" id="PF22262"/>
    </source>
</evidence>
<evidence type="ECO:0000313" key="2">
    <source>
        <dbReference type="EMBL" id="PYE80809.1"/>
    </source>
</evidence>
<dbReference type="Proteomes" id="UP000248311">
    <property type="component" value="Unassembled WGS sequence"/>
</dbReference>
<comment type="caution">
    <text evidence="2">The sequence shown here is derived from an EMBL/GenBank/DDBJ whole genome shotgun (WGS) entry which is preliminary data.</text>
</comment>